<dbReference type="SUPFAM" id="SSF55144">
    <property type="entry name" value="LigT-like"/>
    <property type="match status" value="1"/>
</dbReference>
<dbReference type="RefSeq" id="WP_008845818.1">
    <property type="nucleotide sequence ID" value="NZ_BAEN01000065.1"/>
</dbReference>
<feature type="short sequence motif" description="HXTX 2" evidence="2">
    <location>
        <begin position="120"/>
        <end position="123"/>
    </location>
</feature>
<dbReference type="InterPro" id="IPR004175">
    <property type="entry name" value="RNA_CPDase"/>
</dbReference>
<comment type="catalytic activity">
    <reaction evidence="2">
        <text>a 3'-end 2',3'-cyclophospho-ribonucleotide-RNA + H2O = a 3'-end 2'-phospho-ribonucleotide-RNA + H(+)</text>
        <dbReference type="Rhea" id="RHEA:11828"/>
        <dbReference type="Rhea" id="RHEA-COMP:10464"/>
        <dbReference type="Rhea" id="RHEA-COMP:17353"/>
        <dbReference type="ChEBI" id="CHEBI:15377"/>
        <dbReference type="ChEBI" id="CHEBI:15378"/>
        <dbReference type="ChEBI" id="CHEBI:83064"/>
        <dbReference type="ChEBI" id="CHEBI:173113"/>
        <dbReference type="EC" id="3.1.4.58"/>
    </reaction>
</comment>
<comment type="similarity">
    <text evidence="2">Belongs to the 2H phosphoesterase superfamily. ThpR family.</text>
</comment>
<dbReference type="Pfam" id="PF02834">
    <property type="entry name" value="LigT_PEase"/>
    <property type="match status" value="1"/>
</dbReference>
<dbReference type="EC" id="3.1.4.58" evidence="2"/>
<protein>
    <recommendedName>
        <fullName evidence="2">RNA 2',3'-cyclic phosphodiesterase</fullName>
        <shortName evidence="2">RNA 2',3'-CPDase</shortName>
        <ecNumber evidence="2">3.1.4.58</ecNumber>
    </recommendedName>
</protein>
<gene>
    <name evidence="4" type="primary">ligT</name>
    <name evidence="4" type="ORF">GLIP_3401</name>
</gene>
<evidence type="ECO:0000313" key="4">
    <source>
        <dbReference type="EMBL" id="GAC16015.1"/>
    </source>
</evidence>
<keyword evidence="5" id="KW-1185">Reference proteome</keyword>
<dbReference type="PANTHER" id="PTHR35561">
    <property type="entry name" value="RNA 2',3'-CYCLIC PHOSPHODIESTERASE"/>
    <property type="match status" value="1"/>
</dbReference>
<reference evidence="4 5" key="1">
    <citation type="journal article" date="2017" name="Antonie Van Leeuwenhoek">
        <title>Rhizobium rhizosphaerae sp. nov., a novel species isolated from rice rhizosphere.</title>
        <authorList>
            <person name="Zhao J.J."/>
            <person name="Zhang J."/>
            <person name="Zhang R.J."/>
            <person name="Zhang C.W."/>
            <person name="Yin H.Q."/>
            <person name="Zhang X.X."/>
        </authorList>
    </citation>
    <scope>NUCLEOTIDE SEQUENCE [LARGE SCALE GENOMIC DNA]</scope>
    <source>
        <strain evidence="4 5">E3</strain>
    </source>
</reference>
<sequence length="176" mass="20657">MRYFLGFDLDPQTKIAIDDWRNKALPRFEQNVPAKNFHITSVFLGQVTEQQLDQLCSKIENTEFRPFELHFDNMGYWSKPKILWLGADHVPDPMLHISKRLTEFAQQVGLNIPVREYFPHITLVRKAQNNPPAPILTPDFKIHLDQLHLFESVSGRTGVQYPIRQSWPLIRSIRPR</sequence>
<dbReference type="EMBL" id="BAEN01000065">
    <property type="protein sequence ID" value="GAC16015.1"/>
    <property type="molecule type" value="Genomic_DNA"/>
</dbReference>
<evidence type="ECO:0000256" key="2">
    <source>
        <dbReference type="HAMAP-Rule" id="MF_01940"/>
    </source>
</evidence>
<dbReference type="InterPro" id="IPR014051">
    <property type="entry name" value="Phosphoesterase_HXTX"/>
</dbReference>
<dbReference type="HAMAP" id="MF_01940">
    <property type="entry name" value="RNA_CPDase"/>
    <property type="match status" value="1"/>
</dbReference>
<comment type="caution">
    <text evidence="4">The sequence shown here is derived from an EMBL/GenBank/DDBJ whole genome shotgun (WGS) entry which is preliminary data.</text>
</comment>
<dbReference type="PANTHER" id="PTHR35561:SF1">
    <property type="entry name" value="RNA 2',3'-CYCLIC PHOSPHODIESTERASE"/>
    <property type="match status" value="1"/>
</dbReference>
<name>K6YXQ5_9ALTE</name>
<dbReference type="STRING" id="1127673.GLIP_3401"/>
<dbReference type="eggNOG" id="COG1514">
    <property type="taxonomic scope" value="Bacteria"/>
</dbReference>
<feature type="short sequence motif" description="HXTX 1" evidence="2">
    <location>
        <begin position="38"/>
        <end position="41"/>
    </location>
</feature>
<keyword evidence="4" id="KW-0436">Ligase</keyword>
<dbReference type="InterPro" id="IPR009097">
    <property type="entry name" value="Cyclic_Pdiesterase"/>
</dbReference>
<evidence type="ECO:0000259" key="3">
    <source>
        <dbReference type="Pfam" id="PF02834"/>
    </source>
</evidence>
<dbReference type="Gene3D" id="3.90.1140.10">
    <property type="entry name" value="Cyclic phosphodiesterase"/>
    <property type="match status" value="1"/>
</dbReference>
<dbReference type="OrthoDB" id="7061261at2"/>
<dbReference type="AlphaFoldDB" id="K6YXQ5"/>
<dbReference type="GO" id="GO:0016874">
    <property type="term" value="F:ligase activity"/>
    <property type="evidence" value="ECO:0007669"/>
    <property type="project" value="UniProtKB-KW"/>
</dbReference>
<organism evidence="4 5">
    <name type="scientific">Aliiglaciecola lipolytica E3</name>
    <dbReference type="NCBI Taxonomy" id="1127673"/>
    <lineage>
        <taxon>Bacteria</taxon>
        <taxon>Pseudomonadati</taxon>
        <taxon>Pseudomonadota</taxon>
        <taxon>Gammaproteobacteria</taxon>
        <taxon>Alteromonadales</taxon>
        <taxon>Alteromonadaceae</taxon>
        <taxon>Aliiglaciecola</taxon>
    </lineage>
</organism>
<keyword evidence="1 2" id="KW-0378">Hydrolase</keyword>
<dbReference type="GO" id="GO:0008664">
    <property type="term" value="F:RNA 2',3'-cyclic 3'-phosphodiesterase activity"/>
    <property type="evidence" value="ECO:0007669"/>
    <property type="project" value="UniProtKB-EC"/>
</dbReference>
<feature type="active site" description="Proton acceptor" evidence="2">
    <location>
        <position position="120"/>
    </location>
</feature>
<accession>K6YXQ5</accession>
<comment type="function">
    <text evidence="2">Hydrolyzes RNA 2',3'-cyclic phosphodiester to an RNA 2'-phosphomonoester.</text>
</comment>
<proteinExistence type="inferred from homology"/>
<dbReference type="NCBIfam" id="TIGR02258">
    <property type="entry name" value="2_5_ligase"/>
    <property type="match status" value="1"/>
</dbReference>
<feature type="active site" description="Proton donor" evidence="2">
    <location>
        <position position="38"/>
    </location>
</feature>
<dbReference type="Proteomes" id="UP000006334">
    <property type="component" value="Unassembled WGS sequence"/>
</dbReference>
<evidence type="ECO:0000256" key="1">
    <source>
        <dbReference type="ARBA" id="ARBA00022801"/>
    </source>
</evidence>
<dbReference type="GO" id="GO:0004113">
    <property type="term" value="F:2',3'-cyclic-nucleotide 3'-phosphodiesterase activity"/>
    <property type="evidence" value="ECO:0007669"/>
    <property type="project" value="InterPro"/>
</dbReference>
<feature type="domain" description="Phosphoesterase HXTX" evidence="3">
    <location>
        <begin position="31"/>
        <end position="84"/>
    </location>
</feature>
<evidence type="ECO:0000313" key="5">
    <source>
        <dbReference type="Proteomes" id="UP000006334"/>
    </source>
</evidence>